<evidence type="ECO:0000313" key="1">
    <source>
        <dbReference type="EMBL" id="MEY8038167.1"/>
    </source>
</evidence>
<dbReference type="SUPFAM" id="SSF56112">
    <property type="entry name" value="Protein kinase-like (PK-like)"/>
    <property type="match status" value="1"/>
</dbReference>
<name>A0ABV4CDS5_9PSEU</name>
<comment type="caution">
    <text evidence="1">The sequence shown here is derived from an EMBL/GenBank/DDBJ whole genome shotgun (WGS) entry which is preliminary data.</text>
</comment>
<dbReference type="Pfam" id="PF10009">
    <property type="entry name" value="DUF2252"/>
    <property type="match status" value="1"/>
</dbReference>
<reference evidence="1 2" key="1">
    <citation type="submission" date="2024-08" db="EMBL/GenBank/DDBJ databases">
        <title>Genome mining of Saccharopolyspora cebuensis PGLac3 from Nigerian medicinal plant.</title>
        <authorList>
            <person name="Ezeobiora C.E."/>
            <person name="Igbokwe N.H."/>
            <person name="Amin D.H."/>
            <person name="Mendie U.E."/>
        </authorList>
    </citation>
    <scope>NUCLEOTIDE SEQUENCE [LARGE SCALE GENOMIC DNA]</scope>
    <source>
        <strain evidence="1 2">PGLac3</strain>
    </source>
</reference>
<proteinExistence type="predicted"/>
<dbReference type="EMBL" id="JBGEHV010000002">
    <property type="protein sequence ID" value="MEY8038167.1"/>
    <property type="molecule type" value="Genomic_DNA"/>
</dbReference>
<organism evidence="1 2">
    <name type="scientific">Saccharopolyspora cebuensis</name>
    <dbReference type="NCBI Taxonomy" id="418759"/>
    <lineage>
        <taxon>Bacteria</taxon>
        <taxon>Bacillati</taxon>
        <taxon>Actinomycetota</taxon>
        <taxon>Actinomycetes</taxon>
        <taxon>Pseudonocardiales</taxon>
        <taxon>Pseudonocardiaceae</taxon>
        <taxon>Saccharopolyspora</taxon>
    </lineage>
</organism>
<gene>
    <name evidence="1" type="ORF">AB8O55_02035</name>
</gene>
<accession>A0ABV4CDS5</accession>
<dbReference type="InterPro" id="IPR011009">
    <property type="entry name" value="Kinase-like_dom_sf"/>
</dbReference>
<dbReference type="Proteomes" id="UP001564626">
    <property type="component" value="Unassembled WGS sequence"/>
</dbReference>
<dbReference type="PANTHER" id="PTHR39441:SF1">
    <property type="entry name" value="DUF2252 DOMAIN-CONTAINING PROTEIN"/>
    <property type="match status" value="1"/>
</dbReference>
<dbReference type="InterPro" id="IPR018721">
    <property type="entry name" value="DUF2252"/>
</dbReference>
<evidence type="ECO:0000313" key="2">
    <source>
        <dbReference type="Proteomes" id="UP001564626"/>
    </source>
</evidence>
<sequence length="449" mass="50374">MSELAQRLGVADQDRRRGFIVDTLVEAFSDLMQAAPVAFRTKFRKMAASPWAFYRGSACLFYADVARLEDPWADDRTRRVWIQGDLHAENFGTYMNGEGVLVFDVNDFDEAYLGHFTWDLQRFAASVALLGWRKALPDTDIEDLVRTAARAYLDQVGEFVRGERDSAFSLRLNTTDGAIHEVLQRARLRSRGSMLDGMTETEGYSRKFREGPEVRRLEAPEYQRVLAAFRRYLTTIPQDKKMREVAYEVKDLVGRSGFGIGSAGLPAYSVLIEGENEALENDIVVSMKQGNVAAPSRVVPDGNIRTHFRHHGQRTVLSQRALQAHADPMLGYTEIDGVGYVVDEVSPYESDLAWEELTEPAEIAPVLDYLGRAIAKIHCVSDSDSDQALVPFQTEEAIAAVVDGYGEEFTRWLCDFALDYADVVRDDHRLFVDAFRSGEIPGVTSTAKT</sequence>
<keyword evidence="2" id="KW-1185">Reference proteome</keyword>
<dbReference type="RefSeq" id="WP_345361068.1">
    <property type="nucleotide sequence ID" value="NZ_BAABII010000005.1"/>
</dbReference>
<dbReference type="PANTHER" id="PTHR39441">
    <property type="entry name" value="DUF2252 DOMAIN-CONTAINING PROTEIN"/>
    <property type="match status" value="1"/>
</dbReference>
<protein>
    <submittedName>
        <fullName evidence="1">DUF2252 domain-containing protein</fullName>
    </submittedName>
</protein>